<dbReference type="GO" id="GO:0004497">
    <property type="term" value="F:monooxygenase activity"/>
    <property type="evidence" value="ECO:0007669"/>
    <property type="project" value="UniProtKB-KW"/>
</dbReference>
<dbReference type="Gene3D" id="3.20.20.30">
    <property type="entry name" value="Luciferase-like domain"/>
    <property type="match status" value="1"/>
</dbReference>
<dbReference type="InterPro" id="IPR036661">
    <property type="entry name" value="Luciferase-like_sf"/>
</dbReference>
<dbReference type="InterPro" id="IPR050766">
    <property type="entry name" value="Bact_Lucif_Oxidored"/>
</dbReference>
<gene>
    <name evidence="4" type="ORF">GKO32_10280</name>
</gene>
<evidence type="ECO:0000313" key="5">
    <source>
        <dbReference type="Proteomes" id="UP000440096"/>
    </source>
</evidence>
<dbReference type="RefSeq" id="WP_312867764.1">
    <property type="nucleotide sequence ID" value="NZ_WMBA01000011.1"/>
</dbReference>
<dbReference type="Proteomes" id="UP000440096">
    <property type="component" value="Unassembled WGS sequence"/>
</dbReference>
<dbReference type="GO" id="GO:0016705">
    <property type="term" value="F:oxidoreductase activity, acting on paired donors, with incorporation or reduction of molecular oxygen"/>
    <property type="evidence" value="ECO:0007669"/>
    <property type="project" value="InterPro"/>
</dbReference>
<dbReference type="InterPro" id="IPR011251">
    <property type="entry name" value="Luciferase-like_dom"/>
</dbReference>
<proteinExistence type="predicted"/>
<dbReference type="AlphaFoldDB" id="A0A6N7YMZ7"/>
<protein>
    <submittedName>
        <fullName evidence="4">LLM class flavin-dependent oxidoreductase</fullName>
    </submittedName>
</protein>
<keyword evidence="5" id="KW-1185">Reference proteome</keyword>
<evidence type="ECO:0000313" key="4">
    <source>
        <dbReference type="EMBL" id="MTD54357.1"/>
    </source>
</evidence>
<keyword evidence="1" id="KW-0560">Oxidoreductase</keyword>
<name>A0A6N7YMZ7_9PSEU</name>
<evidence type="ECO:0000256" key="1">
    <source>
        <dbReference type="ARBA" id="ARBA00023002"/>
    </source>
</evidence>
<reference evidence="4 5" key="1">
    <citation type="submission" date="2019-11" db="EMBL/GenBank/DDBJ databases">
        <title>Draft genome of Amycolatopsis RM579.</title>
        <authorList>
            <person name="Duangmal K."/>
            <person name="Mingma R."/>
        </authorList>
    </citation>
    <scope>NUCLEOTIDE SEQUENCE [LARGE SCALE GENOMIC DNA]</scope>
    <source>
        <strain evidence="4 5">RM579</strain>
    </source>
</reference>
<dbReference type="SUPFAM" id="SSF51679">
    <property type="entry name" value="Bacterial luciferase-like"/>
    <property type="match status" value="1"/>
</dbReference>
<sequence length="353" mass="37756">MTVDRLISLGLDTFGEPGNGPGGQLVSHPQAIRDVVAEAVAADALGLDYFGVGEHHIDEMPISAPEVVLAAIAARTSRIRLSSAVTVLSSDDPVRVYQRFATVDAVSGGRADVMLGRGSSIDSFPLYGFDLADYELLFEEKLDLFAKLRDEQPITWQGRTRAPLTGQEVVPRTEAGLPVWVGVGGSPPSVVRAARHGLHVMFAVIGGDPVRFARLADLYRSAFDRLGGSPGLLGVHAPGHVAATDEEAAEEYWPFYRDFLPEKRAARGIPQPTPESFRHEIGPTGALFVGSPDTVSKKIVRTMTALGAHRFDLKYGIVGLPHASALRAITLFGSEVAPRVRAAIGQAVPNPTR</sequence>
<feature type="domain" description="Luciferase-like" evidence="3">
    <location>
        <begin position="25"/>
        <end position="309"/>
    </location>
</feature>
<dbReference type="Pfam" id="PF00296">
    <property type="entry name" value="Bac_luciferase"/>
    <property type="match status" value="1"/>
</dbReference>
<dbReference type="CDD" id="cd00347">
    <property type="entry name" value="Flavin_utilizing_monoxygenases"/>
    <property type="match status" value="1"/>
</dbReference>
<dbReference type="PANTHER" id="PTHR30137:SF8">
    <property type="entry name" value="BLR5498 PROTEIN"/>
    <property type="match status" value="1"/>
</dbReference>
<evidence type="ECO:0000259" key="3">
    <source>
        <dbReference type="Pfam" id="PF00296"/>
    </source>
</evidence>
<evidence type="ECO:0000256" key="2">
    <source>
        <dbReference type="ARBA" id="ARBA00023033"/>
    </source>
</evidence>
<accession>A0A6N7YMZ7</accession>
<dbReference type="GO" id="GO:0005829">
    <property type="term" value="C:cytosol"/>
    <property type="evidence" value="ECO:0007669"/>
    <property type="project" value="TreeGrafter"/>
</dbReference>
<comment type="caution">
    <text evidence="4">The sequence shown here is derived from an EMBL/GenBank/DDBJ whole genome shotgun (WGS) entry which is preliminary data.</text>
</comment>
<organism evidence="4 5">
    <name type="scientific">Amycolatopsis pithecellobii</name>
    <dbReference type="NCBI Taxonomy" id="664692"/>
    <lineage>
        <taxon>Bacteria</taxon>
        <taxon>Bacillati</taxon>
        <taxon>Actinomycetota</taxon>
        <taxon>Actinomycetes</taxon>
        <taxon>Pseudonocardiales</taxon>
        <taxon>Pseudonocardiaceae</taxon>
        <taxon>Amycolatopsis</taxon>
    </lineage>
</organism>
<keyword evidence="2" id="KW-0503">Monooxygenase</keyword>
<dbReference type="EMBL" id="WMBA01000011">
    <property type="protein sequence ID" value="MTD54357.1"/>
    <property type="molecule type" value="Genomic_DNA"/>
</dbReference>
<dbReference type="PANTHER" id="PTHR30137">
    <property type="entry name" value="LUCIFERASE-LIKE MONOOXYGENASE"/>
    <property type="match status" value="1"/>
</dbReference>